<feature type="domain" description="C2H2-type" evidence="2">
    <location>
        <begin position="73"/>
        <end position="98"/>
    </location>
</feature>
<dbReference type="AlphaFoldDB" id="C1LFH7"/>
<dbReference type="PROSITE" id="PS00028">
    <property type="entry name" value="ZINC_FINGER_C2H2_1"/>
    <property type="match status" value="1"/>
</dbReference>
<keyword evidence="1" id="KW-0863">Zinc-finger</keyword>
<dbReference type="EMBL" id="FN317725">
    <property type="protein sequence ID" value="CAX73455.1"/>
    <property type="molecule type" value="mRNA"/>
</dbReference>
<dbReference type="PROSITE" id="PS50157">
    <property type="entry name" value="ZINC_FINGER_C2H2_2"/>
    <property type="match status" value="1"/>
</dbReference>
<organism evidence="3">
    <name type="scientific">Schistosoma japonicum</name>
    <name type="common">Blood fluke</name>
    <dbReference type="NCBI Taxonomy" id="6182"/>
    <lineage>
        <taxon>Eukaryota</taxon>
        <taxon>Metazoa</taxon>
        <taxon>Spiralia</taxon>
        <taxon>Lophotrochozoa</taxon>
        <taxon>Platyhelminthes</taxon>
        <taxon>Trematoda</taxon>
        <taxon>Digenea</taxon>
        <taxon>Strigeidida</taxon>
        <taxon>Schistosomatoidea</taxon>
        <taxon>Schistosomatidae</taxon>
        <taxon>Schistosoma</taxon>
    </lineage>
</organism>
<evidence type="ECO:0000256" key="1">
    <source>
        <dbReference type="PROSITE-ProRule" id="PRU00042"/>
    </source>
</evidence>
<dbReference type="InterPro" id="IPR013087">
    <property type="entry name" value="Znf_C2H2_type"/>
</dbReference>
<dbReference type="SMART" id="SM00355">
    <property type="entry name" value="ZnF_C2H2"/>
    <property type="match status" value="1"/>
</dbReference>
<dbReference type="Gene3D" id="3.30.160.60">
    <property type="entry name" value="Classic Zinc Finger"/>
    <property type="match status" value="1"/>
</dbReference>
<dbReference type="InterPro" id="IPR036236">
    <property type="entry name" value="Znf_C2H2_sf"/>
</dbReference>
<dbReference type="SUPFAM" id="SSF57667">
    <property type="entry name" value="beta-beta-alpha zinc fingers"/>
    <property type="match status" value="1"/>
</dbReference>
<keyword evidence="1" id="KW-0862">Zinc</keyword>
<sequence length="98" mass="11220">MILGNKVATASFDQLAAGGIRIIYNQPQHAILSDHRSIPQEDIKFLCNSSRRLFPQHPLLSERKFGKDYGKLFKCSSCDRTFTSRSGLWYHVQLVHEV</sequence>
<accession>C1LFH7</accession>
<evidence type="ECO:0000259" key="2">
    <source>
        <dbReference type="PROSITE" id="PS50157"/>
    </source>
</evidence>
<name>C1LFH7_SCHJA</name>
<dbReference type="GO" id="GO:0008270">
    <property type="term" value="F:zinc ion binding"/>
    <property type="evidence" value="ECO:0007669"/>
    <property type="project" value="UniProtKB-KW"/>
</dbReference>
<evidence type="ECO:0000313" key="3">
    <source>
        <dbReference type="EMBL" id="CAX73455.1"/>
    </source>
</evidence>
<protein>
    <submittedName>
        <fullName evidence="3">Zinc finger, C2H2-type domain-containing protein</fullName>
    </submittedName>
</protein>
<reference evidence="3" key="1">
    <citation type="journal article" date="2009" name="Nature">
        <title>The Schistosoma japonicum genome reveals features of host-parasite interplay.</title>
        <authorList>
            <person name="Liu F."/>
            <person name="Zhou Y."/>
            <person name="Wang Z.Q."/>
            <person name="Lu G."/>
            <person name="Zheng H."/>
            <person name="Brindley P.J."/>
            <person name="McManus D.P."/>
            <person name="Blair D."/>
            <person name="Zhang Q.H."/>
            <person name="Zhong Y."/>
            <person name="Wang S."/>
            <person name="Han Z.G."/>
            <person name="Chen Z."/>
        </authorList>
    </citation>
    <scope>NUCLEOTIDE SEQUENCE</scope>
    <source>
        <strain evidence="3">Anhui</strain>
    </source>
</reference>
<keyword evidence="1" id="KW-0479">Metal-binding</keyword>
<reference evidence="3" key="2">
    <citation type="submission" date="2009-03" db="EMBL/GenBank/DDBJ databases">
        <authorList>
            <person name="Gang L."/>
        </authorList>
    </citation>
    <scope>NUCLEOTIDE SEQUENCE</scope>
    <source>
        <strain evidence="3">Anhui</strain>
    </source>
</reference>
<proteinExistence type="evidence at transcript level"/>